<proteinExistence type="predicted"/>
<feature type="transmembrane region" description="Helical" evidence="2">
    <location>
        <begin position="12"/>
        <end position="38"/>
    </location>
</feature>
<reference evidence="3" key="1">
    <citation type="submission" date="2018-07" db="EMBL/GenBank/DDBJ databases">
        <authorList>
            <consortium name="GenomeTrakr network: Whole genome sequencing for foodborne pathogen traceback"/>
        </authorList>
    </citation>
    <scope>NUCLEOTIDE SEQUENCE [LARGE SCALE GENOMIC DNA]</scope>
    <source>
        <strain evidence="3">CFSAN048114</strain>
    </source>
</reference>
<feature type="region of interest" description="Disordered" evidence="1">
    <location>
        <begin position="75"/>
        <end position="94"/>
    </location>
</feature>
<protein>
    <recommendedName>
        <fullName evidence="4">Conjugal transfer protein TraP</fullName>
    </recommendedName>
</protein>
<gene>
    <name evidence="3" type="ORF">A7E06_24940</name>
</gene>
<accession>A0A402WLY3</accession>
<sequence length="160" mass="17592">MNKSEYVRAVRTLSRVAFFSLVTAPSLMMFVLFITLTFNNSIAGSFLSTARSLIDGAPDGMVINSVCDIPKMSPDDLSDEKSIPSLSAENSVSHPGSPMYLATCHPGLKKASEWQKETDSTIRQFILLLYLLSVVMGLIVSWLFSGALPLERSFFRGMKS</sequence>
<name>A0A402WLY3_SALER</name>
<keyword evidence="2" id="KW-0812">Transmembrane</keyword>
<evidence type="ECO:0000313" key="3">
    <source>
        <dbReference type="EMBL" id="MIV46648.1"/>
    </source>
</evidence>
<dbReference type="EMBL" id="RSUV01000026">
    <property type="protein sequence ID" value="MIV46648.1"/>
    <property type="molecule type" value="Genomic_DNA"/>
</dbReference>
<evidence type="ECO:0000256" key="1">
    <source>
        <dbReference type="SAM" id="MobiDB-lite"/>
    </source>
</evidence>
<dbReference type="Proteomes" id="UP000839530">
    <property type="component" value="Unassembled WGS sequence"/>
</dbReference>
<dbReference type="AlphaFoldDB" id="A0A402WLY3"/>
<evidence type="ECO:0000256" key="2">
    <source>
        <dbReference type="SAM" id="Phobius"/>
    </source>
</evidence>
<feature type="compositionally biased region" description="Polar residues" evidence="1">
    <location>
        <begin position="84"/>
        <end position="94"/>
    </location>
</feature>
<comment type="caution">
    <text evidence="3">The sequence shown here is derived from an EMBL/GenBank/DDBJ whole genome shotgun (WGS) entry which is preliminary data.</text>
</comment>
<organism evidence="3">
    <name type="scientific">Salmonella enterica</name>
    <name type="common">Salmonella choleraesuis</name>
    <dbReference type="NCBI Taxonomy" id="28901"/>
    <lineage>
        <taxon>Bacteria</taxon>
        <taxon>Pseudomonadati</taxon>
        <taxon>Pseudomonadota</taxon>
        <taxon>Gammaproteobacteria</taxon>
        <taxon>Enterobacterales</taxon>
        <taxon>Enterobacteriaceae</taxon>
        <taxon>Salmonella</taxon>
    </lineage>
</organism>
<keyword evidence="2" id="KW-0472">Membrane</keyword>
<keyword evidence="2" id="KW-1133">Transmembrane helix</keyword>
<feature type="transmembrane region" description="Helical" evidence="2">
    <location>
        <begin position="125"/>
        <end position="150"/>
    </location>
</feature>
<evidence type="ECO:0008006" key="4">
    <source>
        <dbReference type="Google" id="ProtNLM"/>
    </source>
</evidence>